<dbReference type="AlphaFoldDB" id="A0A4Q2EMN0"/>
<keyword evidence="4" id="KW-1185">Reference proteome</keyword>
<sequence>MWLWIVVATTVLAGVGVFAFARALRRRAAALQAEVSLLTRNAAALTAESSRLKSGPRDAQRIPGTAATNA</sequence>
<accession>A0A4Q2EMN0</accession>
<proteinExistence type="predicted"/>
<dbReference type="EMBL" id="PPCV01000001">
    <property type="protein sequence ID" value="RXW33325.1"/>
    <property type="molecule type" value="Genomic_DNA"/>
</dbReference>
<organism evidence="3 4">
    <name type="scientific">Propioniciclava flava</name>
    <dbReference type="NCBI Taxonomy" id="2072026"/>
    <lineage>
        <taxon>Bacteria</taxon>
        <taxon>Bacillati</taxon>
        <taxon>Actinomycetota</taxon>
        <taxon>Actinomycetes</taxon>
        <taxon>Propionibacteriales</taxon>
        <taxon>Propionibacteriaceae</taxon>
        <taxon>Propioniciclava</taxon>
    </lineage>
</organism>
<comment type="caution">
    <text evidence="3">The sequence shown here is derived from an EMBL/GenBank/DDBJ whole genome shotgun (WGS) entry which is preliminary data.</text>
</comment>
<protein>
    <submittedName>
        <fullName evidence="3">Uncharacterized protein</fullName>
    </submittedName>
</protein>
<evidence type="ECO:0000256" key="1">
    <source>
        <dbReference type="SAM" id="Coils"/>
    </source>
</evidence>
<keyword evidence="1" id="KW-0175">Coiled coil</keyword>
<feature type="region of interest" description="Disordered" evidence="2">
    <location>
        <begin position="49"/>
        <end position="70"/>
    </location>
</feature>
<name>A0A4Q2EMN0_9ACTN</name>
<evidence type="ECO:0000313" key="4">
    <source>
        <dbReference type="Proteomes" id="UP000290624"/>
    </source>
</evidence>
<feature type="coiled-coil region" evidence="1">
    <location>
        <begin position="21"/>
        <end position="48"/>
    </location>
</feature>
<evidence type="ECO:0000313" key="3">
    <source>
        <dbReference type="EMBL" id="RXW33325.1"/>
    </source>
</evidence>
<gene>
    <name evidence="3" type="ORF">C1706_00715</name>
</gene>
<reference evidence="3 4" key="1">
    <citation type="submission" date="2018-01" db="EMBL/GenBank/DDBJ databases">
        <title>Lactibacter flavus gen. nov., sp. nov., a novel bacterium of the family Propionibacteriaceae isolated from raw milk and dairy products.</title>
        <authorList>
            <person name="Wenning M."/>
            <person name="Breitenwieser F."/>
            <person name="Huptas C."/>
            <person name="von Neubeck M."/>
            <person name="Busse H.-J."/>
            <person name="Scherer S."/>
        </authorList>
    </citation>
    <scope>NUCLEOTIDE SEQUENCE [LARGE SCALE GENOMIC DNA]</scope>
    <source>
        <strain evidence="3 4">VG341</strain>
    </source>
</reference>
<dbReference type="Proteomes" id="UP000290624">
    <property type="component" value="Unassembled WGS sequence"/>
</dbReference>
<evidence type="ECO:0000256" key="2">
    <source>
        <dbReference type="SAM" id="MobiDB-lite"/>
    </source>
</evidence>